<keyword evidence="2" id="KW-1185">Reference proteome</keyword>
<comment type="caution">
    <text evidence="1">The sequence shown here is derived from an EMBL/GenBank/DDBJ whole genome shotgun (WGS) entry which is preliminary data.</text>
</comment>
<dbReference type="EMBL" id="AJAQ01000045">
    <property type="protein sequence ID" value="EOH88548.1"/>
    <property type="molecule type" value="Genomic_DNA"/>
</dbReference>
<evidence type="ECO:0000313" key="1">
    <source>
        <dbReference type="EMBL" id="EOH88548.1"/>
    </source>
</evidence>
<reference evidence="1 2" key="1">
    <citation type="submission" date="2013-02" db="EMBL/GenBank/DDBJ databases">
        <title>The Genome Sequence of Enterococcus pallens BAA-351.</title>
        <authorList>
            <consortium name="The Broad Institute Genome Sequencing Platform"/>
            <consortium name="The Broad Institute Genome Sequencing Center for Infectious Disease"/>
            <person name="Earl A.M."/>
            <person name="Gilmore M.S."/>
            <person name="Lebreton F."/>
            <person name="Walker B."/>
            <person name="Young S.K."/>
            <person name="Zeng Q."/>
            <person name="Gargeya S."/>
            <person name="Fitzgerald M."/>
            <person name="Haas B."/>
            <person name="Abouelleil A."/>
            <person name="Alvarado L."/>
            <person name="Arachchi H.M."/>
            <person name="Berlin A.M."/>
            <person name="Chapman S.B."/>
            <person name="Dewar J."/>
            <person name="Goldberg J."/>
            <person name="Griggs A."/>
            <person name="Gujja S."/>
            <person name="Hansen M."/>
            <person name="Howarth C."/>
            <person name="Imamovic A."/>
            <person name="Larimer J."/>
            <person name="McCowan C."/>
            <person name="Murphy C."/>
            <person name="Neiman D."/>
            <person name="Pearson M."/>
            <person name="Priest M."/>
            <person name="Roberts A."/>
            <person name="Saif S."/>
            <person name="Shea T."/>
            <person name="Sisk P."/>
            <person name="Sykes S."/>
            <person name="Wortman J."/>
            <person name="Nusbaum C."/>
            <person name="Birren B."/>
        </authorList>
    </citation>
    <scope>NUCLEOTIDE SEQUENCE [LARGE SCALE GENOMIC DNA]</scope>
    <source>
        <strain evidence="1 2">ATCC BAA-351</strain>
    </source>
</reference>
<dbReference type="HOGENOM" id="CLU_151819_0_0_9"/>
<dbReference type="STRING" id="160454.RV10_GL002845"/>
<sequence>MNFLQRFKKKRLDEQAVEESMQPAAPYVALPKYVECEPDQLLLLSLVAGAIGAGDNPTSRFALKKAWQRNPELQRVAVLATAIAAQDAPTSRFIVKKIEKENQDVTKI</sequence>
<dbReference type="Proteomes" id="UP000013782">
    <property type="component" value="Unassembled WGS sequence"/>
</dbReference>
<dbReference type="PATRIC" id="fig|1158607.3.peg.4346"/>
<dbReference type="RefSeq" id="WP_010759310.1">
    <property type="nucleotide sequence ID" value="NZ_ASWD01000003.1"/>
</dbReference>
<accession>R2PZL2</accession>
<proteinExistence type="predicted"/>
<dbReference type="OrthoDB" id="2222210at2"/>
<dbReference type="AlphaFoldDB" id="R2PZL2"/>
<evidence type="ECO:0000313" key="2">
    <source>
        <dbReference type="Proteomes" id="UP000013782"/>
    </source>
</evidence>
<gene>
    <name evidence="1" type="ORF">UAU_04367</name>
</gene>
<protein>
    <submittedName>
        <fullName evidence="1">Uncharacterized protein</fullName>
    </submittedName>
</protein>
<organism evidence="1 2">
    <name type="scientific">Enterococcus pallens ATCC BAA-351</name>
    <dbReference type="NCBI Taxonomy" id="1158607"/>
    <lineage>
        <taxon>Bacteria</taxon>
        <taxon>Bacillati</taxon>
        <taxon>Bacillota</taxon>
        <taxon>Bacilli</taxon>
        <taxon>Lactobacillales</taxon>
        <taxon>Enterococcaceae</taxon>
        <taxon>Enterococcus</taxon>
    </lineage>
</organism>
<name>R2PZL2_9ENTE</name>